<evidence type="ECO:0000256" key="2">
    <source>
        <dbReference type="ARBA" id="ARBA00004721"/>
    </source>
</evidence>
<feature type="transmembrane region" description="Helical" evidence="10">
    <location>
        <begin position="45"/>
        <end position="67"/>
    </location>
</feature>
<dbReference type="InterPro" id="IPR049326">
    <property type="entry name" value="Rhodopsin_dom_fungi"/>
</dbReference>
<reference evidence="12" key="1">
    <citation type="submission" date="2022-10" db="EMBL/GenBank/DDBJ databases">
        <title>Tapping the CABI collections for fungal endophytes: first genome assemblies for Collariella, Neodidymelliopsis, Ascochyta clinopodiicola, Didymella pomorum, Didymosphaeria variabile, Neocosmospora piperis and Neocucurbitaria cava.</title>
        <authorList>
            <person name="Hill R."/>
        </authorList>
    </citation>
    <scope>NUCLEOTIDE SEQUENCE</scope>
    <source>
        <strain evidence="12">IMI 355082</strain>
    </source>
</reference>
<comment type="similarity">
    <text evidence="3">Belongs to the UbiA prenyltransferase family.</text>
</comment>
<comment type="similarity">
    <text evidence="8">Belongs to the SAT4 family.</text>
</comment>
<feature type="transmembrane region" description="Helical" evidence="10">
    <location>
        <begin position="464"/>
        <end position="486"/>
    </location>
</feature>
<comment type="pathway">
    <text evidence="2">Secondary metabolite biosynthesis; terpenoid biosynthesis.</text>
</comment>
<feature type="transmembrane region" description="Helical" evidence="10">
    <location>
        <begin position="546"/>
        <end position="564"/>
    </location>
</feature>
<dbReference type="InterPro" id="IPR000537">
    <property type="entry name" value="UbiA_prenyltransferase"/>
</dbReference>
<dbReference type="GO" id="GO:0016020">
    <property type="term" value="C:membrane"/>
    <property type="evidence" value="ECO:0007669"/>
    <property type="project" value="UniProtKB-SubCell"/>
</dbReference>
<evidence type="ECO:0000256" key="10">
    <source>
        <dbReference type="SAM" id="Phobius"/>
    </source>
</evidence>
<dbReference type="InterPro" id="IPR052337">
    <property type="entry name" value="SAT4-like"/>
</dbReference>
<dbReference type="AlphaFoldDB" id="A0A9W9CYP1"/>
<feature type="transmembrane region" description="Helical" evidence="10">
    <location>
        <begin position="272"/>
        <end position="292"/>
    </location>
</feature>
<feature type="transmembrane region" description="Helical" evidence="10">
    <location>
        <begin position="430"/>
        <end position="452"/>
    </location>
</feature>
<feature type="region of interest" description="Disordered" evidence="9">
    <location>
        <begin position="1"/>
        <end position="25"/>
    </location>
</feature>
<keyword evidence="7 10" id="KW-0472">Membrane</keyword>
<dbReference type="PANTHER" id="PTHR33048:SF155">
    <property type="entry name" value="INTEGRAL MEMBRANE PROTEIN"/>
    <property type="match status" value="1"/>
</dbReference>
<evidence type="ECO:0000256" key="7">
    <source>
        <dbReference type="ARBA" id="ARBA00023136"/>
    </source>
</evidence>
<feature type="transmembrane region" description="Helical" evidence="10">
    <location>
        <begin position="312"/>
        <end position="331"/>
    </location>
</feature>
<evidence type="ECO:0000256" key="3">
    <source>
        <dbReference type="ARBA" id="ARBA00005985"/>
    </source>
</evidence>
<organism evidence="12 13">
    <name type="scientific">Gnomoniopsis smithogilvyi</name>
    <dbReference type="NCBI Taxonomy" id="1191159"/>
    <lineage>
        <taxon>Eukaryota</taxon>
        <taxon>Fungi</taxon>
        <taxon>Dikarya</taxon>
        <taxon>Ascomycota</taxon>
        <taxon>Pezizomycotina</taxon>
        <taxon>Sordariomycetes</taxon>
        <taxon>Sordariomycetidae</taxon>
        <taxon>Diaporthales</taxon>
        <taxon>Gnomoniaceae</taxon>
        <taxon>Gnomoniopsis</taxon>
    </lineage>
</organism>
<feature type="transmembrane region" description="Helical" evidence="10">
    <location>
        <begin position="79"/>
        <end position="100"/>
    </location>
</feature>
<evidence type="ECO:0000256" key="4">
    <source>
        <dbReference type="ARBA" id="ARBA00022679"/>
    </source>
</evidence>
<feature type="transmembrane region" description="Helical" evidence="10">
    <location>
        <begin position="231"/>
        <end position="251"/>
    </location>
</feature>
<keyword evidence="4" id="KW-0808">Transferase</keyword>
<dbReference type="InterPro" id="IPR030470">
    <property type="entry name" value="UbiA_prenylTrfase_CS"/>
</dbReference>
<evidence type="ECO:0000256" key="1">
    <source>
        <dbReference type="ARBA" id="ARBA00004141"/>
    </source>
</evidence>
<dbReference type="GO" id="GO:0016765">
    <property type="term" value="F:transferase activity, transferring alkyl or aryl (other than methyl) groups"/>
    <property type="evidence" value="ECO:0007669"/>
    <property type="project" value="InterPro"/>
</dbReference>
<dbReference type="InterPro" id="IPR039653">
    <property type="entry name" value="Prenyltransferase"/>
</dbReference>
<feature type="domain" description="Rhodopsin" evidence="11">
    <location>
        <begin position="370"/>
        <end position="610"/>
    </location>
</feature>
<gene>
    <name evidence="12" type="ORF">N0V93_002961</name>
</gene>
<dbReference type="CDD" id="cd13959">
    <property type="entry name" value="PT_UbiA_COQ2"/>
    <property type="match status" value="1"/>
</dbReference>
<evidence type="ECO:0000256" key="5">
    <source>
        <dbReference type="ARBA" id="ARBA00022692"/>
    </source>
</evidence>
<dbReference type="FunFam" id="1.10.357.140:FF:000008">
    <property type="entry name" value="4-hydroxybenzoate octaprenyltransferase"/>
    <property type="match status" value="1"/>
</dbReference>
<dbReference type="PROSITE" id="PS00943">
    <property type="entry name" value="UBIA"/>
    <property type="match status" value="1"/>
</dbReference>
<evidence type="ECO:0000313" key="12">
    <source>
        <dbReference type="EMBL" id="KAJ4393746.1"/>
    </source>
</evidence>
<keyword evidence="13" id="KW-1185">Reference proteome</keyword>
<evidence type="ECO:0000313" key="13">
    <source>
        <dbReference type="Proteomes" id="UP001140453"/>
    </source>
</evidence>
<keyword evidence="5 10" id="KW-0812">Transmembrane</keyword>
<comment type="subcellular location">
    <subcellularLocation>
        <location evidence="1">Membrane</location>
        <topology evidence="1">Multi-pass membrane protein</topology>
    </subcellularLocation>
</comment>
<evidence type="ECO:0000256" key="9">
    <source>
        <dbReference type="SAM" id="MobiDB-lite"/>
    </source>
</evidence>
<feature type="transmembrane region" description="Helical" evidence="10">
    <location>
        <begin position="143"/>
        <end position="170"/>
    </location>
</feature>
<dbReference type="OrthoDB" id="5331848at2759"/>
<protein>
    <recommendedName>
        <fullName evidence="11">Rhodopsin domain-containing protein</fullName>
    </recommendedName>
</protein>
<evidence type="ECO:0000256" key="8">
    <source>
        <dbReference type="ARBA" id="ARBA00038359"/>
    </source>
</evidence>
<dbReference type="PANTHER" id="PTHR33048">
    <property type="entry name" value="PTH11-LIKE INTEGRAL MEMBRANE PROTEIN (AFU_ORTHOLOGUE AFUA_5G11245)"/>
    <property type="match status" value="1"/>
</dbReference>
<dbReference type="Pfam" id="PF20684">
    <property type="entry name" value="Fung_rhodopsin"/>
    <property type="match status" value="1"/>
</dbReference>
<evidence type="ECO:0000256" key="6">
    <source>
        <dbReference type="ARBA" id="ARBA00022989"/>
    </source>
</evidence>
<feature type="transmembrane region" description="Helical" evidence="10">
    <location>
        <begin position="352"/>
        <end position="374"/>
    </location>
</feature>
<keyword evidence="6 10" id="KW-1133">Transmembrane helix</keyword>
<feature type="compositionally biased region" description="Basic residues" evidence="9">
    <location>
        <begin position="13"/>
        <end position="25"/>
    </location>
</feature>
<dbReference type="Pfam" id="PF01040">
    <property type="entry name" value="UbiA"/>
    <property type="match status" value="1"/>
</dbReference>
<accession>A0A9W9CYP1</accession>
<feature type="transmembrane region" description="Helical" evidence="10">
    <location>
        <begin position="512"/>
        <end position="534"/>
    </location>
</feature>
<feature type="transmembrane region" description="Helical" evidence="10">
    <location>
        <begin position="182"/>
        <end position="202"/>
    </location>
</feature>
<sequence>MSRRSDRQFPSKGSKKRPKSTKHQSKSLLDLYAELGRYGNPFPPLMIYFPHLFGSLLAACAACAASSSYGEDTVARNSLLIKVLVFNLLFIPASAILHGLGCTWNDLIDAPLDKLVERTRNRPIPRGAISKRHALLYYGAQTAIWLAILGQVSPVVVVAALPLIPAVVFYPFAKRFMAFPSAVLGVILAYGEVLGFAAVAQVDLPRALGSTDGLSQIEAVFSRTENGALKALLYMGIAYTLAVTSIDMIYAHQDLRDDVKAGIRSMAVTFRGGPKLVLATLALAQFGFLVAAGKSIGFDVPWSSELLKIGPWFLIGCVGALLANILMVWRVNLRDEKDIFNASYDAANKGPLLLGVWWAEVGVAAIFVAMRFYTRFTMRTIGADDWTILLTLVMFMATMALCSVLVYYGLGRHITTLPVQEQAKFAKWSWIVQPFGIMTLVPGKISVVLLLQRLMPPNTRWWKVFLWVNMAILSIVMIVASIISFAQCDPPRALWEQVPNAKCWDPNLQADWATFGSAYSSFLDFVLALFPVMIVWDLKLSRSKKVALSVLLGFGILSGICAAIKTARSRELSIRSDASWAEVPLYLASASEIFLNIVCASVPTLKPLFDNLIKGIPIMPTGPSSGGYSGRGRYGSDSHKLHDVRKAKDSYGTASSKTTTIITSRGGHDELEQGQMCIKCQRSITHTYSS</sequence>
<dbReference type="Gene3D" id="1.20.120.1780">
    <property type="entry name" value="UbiA prenyltransferase"/>
    <property type="match status" value="1"/>
</dbReference>
<dbReference type="InterPro" id="IPR044878">
    <property type="entry name" value="UbiA_sf"/>
</dbReference>
<dbReference type="EMBL" id="JAPEVB010000002">
    <property type="protein sequence ID" value="KAJ4393746.1"/>
    <property type="molecule type" value="Genomic_DNA"/>
</dbReference>
<evidence type="ECO:0000259" key="11">
    <source>
        <dbReference type="Pfam" id="PF20684"/>
    </source>
</evidence>
<feature type="transmembrane region" description="Helical" evidence="10">
    <location>
        <begin position="386"/>
        <end position="410"/>
    </location>
</feature>
<dbReference type="Gene3D" id="1.10.357.140">
    <property type="entry name" value="UbiA prenyltransferase"/>
    <property type="match status" value="1"/>
</dbReference>
<comment type="caution">
    <text evidence="12">The sequence shown here is derived from an EMBL/GenBank/DDBJ whole genome shotgun (WGS) entry which is preliminary data.</text>
</comment>
<dbReference type="Proteomes" id="UP001140453">
    <property type="component" value="Unassembled WGS sequence"/>
</dbReference>
<name>A0A9W9CYP1_9PEZI</name>
<proteinExistence type="inferred from homology"/>